<dbReference type="EMBL" id="WTYA01000002">
    <property type="protein sequence ID" value="MXP27851.1"/>
    <property type="molecule type" value="Genomic_DNA"/>
</dbReference>
<dbReference type="Proteomes" id="UP000439780">
    <property type="component" value="Unassembled WGS sequence"/>
</dbReference>
<evidence type="ECO:0000313" key="3">
    <source>
        <dbReference type="EMBL" id="MXP27851.1"/>
    </source>
</evidence>
<feature type="domain" description="BON" evidence="2">
    <location>
        <begin position="199"/>
        <end position="267"/>
    </location>
</feature>
<dbReference type="SMART" id="SM00749">
    <property type="entry name" value="BON"/>
    <property type="match status" value="1"/>
</dbReference>
<dbReference type="InterPro" id="IPR051686">
    <property type="entry name" value="Lipoprotein_DolP"/>
</dbReference>
<dbReference type="InterPro" id="IPR014004">
    <property type="entry name" value="Transpt-assoc_nodulatn_dom_bac"/>
</dbReference>
<name>A0A845AFV5_9SPHN</name>
<dbReference type="PANTHER" id="PTHR34606:SF15">
    <property type="entry name" value="BON DOMAIN-CONTAINING PROTEIN"/>
    <property type="match status" value="1"/>
</dbReference>
<accession>A0A845AFV5</accession>
<gene>
    <name evidence="3" type="ORF">GRI58_03315</name>
</gene>
<dbReference type="Gene3D" id="3.30.1340.30">
    <property type="match status" value="1"/>
</dbReference>
<feature type="region of interest" description="Disordered" evidence="1">
    <location>
        <begin position="1"/>
        <end position="140"/>
    </location>
</feature>
<dbReference type="InterPro" id="IPR007055">
    <property type="entry name" value="BON_dom"/>
</dbReference>
<feature type="compositionally biased region" description="Basic and acidic residues" evidence="1">
    <location>
        <begin position="89"/>
        <end position="113"/>
    </location>
</feature>
<proteinExistence type="predicted"/>
<feature type="compositionally biased region" description="Basic and acidic residues" evidence="1">
    <location>
        <begin position="29"/>
        <end position="82"/>
    </location>
</feature>
<dbReference type="PROSITE" id="PS50914">
    <property type="entry name" value="BON"/>
    <property type="match status" value="1"/>
</dbReference>
<dbReference type="Pfam" id="PF04972">
    <property type="entry name" value="BON"/>
    <property type="match status" value="1"/>
</dbReference>
<evidence type="ECO:0000259" key="2">
    <source>
        <dbReference type="PROSITE" id="PS50914"/>
    </source>
</evidence>
<dbReference type="AlphaFoldDB" id="A0A845AFV5"/>
<sequence>MTNRYRYSQDSEYDSNTRRGNRQAEQFEADSKNQYGDDRYNSRQARRDENWRGRQNRDRDNGLIHSDTSYREDYRPLDDYDRASFGSKSRYEELGSTHSYFRPDDFGGEDYTRGSRGSYGVGQSSRGYGFRGGSTAGYGGAAERNYAADRYDSRRNYGDERGFFDRASDEVASWFGDREAERRREMDHSGRGPANYERTPERLLEDACERLTHDPRVDARNINVTATESEITLDGTVDSRAAKRRAEDCVHDISGVKHVQNNLRIDDNWSMRNDQTEPRLES</sequence>
<evidence type="ECO:0000256" key="1">
    <source>
        <dbReference type="SAM" id="MobiDB-lite"/>
    </source>
</evidence>
<keyword evidence="4" id="KW-1185">Reference proteome</keyword>
<evidence type="ECO:0000313" key="4">
    <source>
        <dbReference type="Proteomes" id="UP000439780"/>
    </source>
</evidence>
<feature type="compositionally biased region" description="Gly residues" evidence="1">
    <location>
        <begin position="129"/>
        <end position="140"/>
    </location>
</feature>
<dbReference type="RefSeq" id="WP_160752147.1">
    <property type="nucleotide sequence ID" value="NZ_WTYA01000002.1"/>
</dbReference>
<dbReference type="OrthoDB" id="680465at2"/>
<comment type="caution">
    <text evidence="3">The sequence shown here is derived from an EMBL/GenBank/DDBJ whole genome shotgun (WGS) entry which is preliminary data.</text>
</comment>
<reference evidence="3 4" key="1">
    <citation type="submission" date="2019-12" db="EMBL/GenBank/DDBJ databases">
        <title>Genomic-based taxomic classification of the family Erythrobacteraceae.</title>
        <authorList>
            <person name="Xu L."/>
        </authorList>
    </citation>
    <scope>NUCLEOTIDE SEQUENCE [LARGE SCALE GENOMIC DNA]</scope>
    <source>
        <strain evidence="3 4">KEMB 9005-328</strain>
    </source>
</reference>
<organism evidence="3 4">
    <name type="scientific">Qipengyuania algicida</name>
    <dbReference type="NCBI Taxonomy" id="1836209"/>
    <lineage>
        <taxon>Bacteria</taxon>
        <taxon>Pseudomonadati</taxon>
        <taxon>Pseudomonadota</taxon>
        <taxon>Alphaproteobacteria</taxon>
        <taxon>Sphingomonadales</taxon>
        <taxon>Erythrobacteraceae</taxon>
        <taxon>Qipengyuania</taxon>
    </lineage>
</organism>
<protein>
    <submittedName>
        <fullName evidence="3">SWFGD domain-containing protein</fullName>
    </submittedName>
</protein>
<dbReference type="InterPro" id="IPR047800">
    <property type="entry name" value="SWFGD_dom"/>
</dbReference>
<dbReference type="PANTHER" id="PTHR34606">
    <property type="entry name" value="BON DOMAIN-CONTAINING PROTEIN"/>
    <property type="match status" value="1"/>
</dbReference>
<feature type="compositionally biased region" description="Polar residues" evidence="1">
    <location>
        <begin position="1"/>
        <end position="10"/>
    </location>
</feature>
<dbReference type="NCBIfam" id="NF033157">
    <property type="entry name" value="SWFGD_domain"/>
    <property type="match status" value="1"/>
</dbReference>